<dbReference type="InterPro" id="IPR001789">
    <property type="entry name" value="Sig_transdc_resp-reg_receiver"/>
</dbReference>
<dbReference type="PROSITE" id="PS01124">
    <property type="entry name" value="HTH_ARAC_FAMILY_2"/>
    <property type="match status" value="1"/>
</dbReference>
<keyword evidence="13" id="KW-1133">Transmembrane helix</keyword>
<dbReference type="SMART" id="SM00387">
    <property type="entry name" value="HATPase_c"/>
    <property type="match status" value="1"/>
</dbReference>
<accession>A0A414LB18</accession>
<dbReference type="Proteomes" id="UP000285650">
    <property type="component" value="Unassembled WGS sequence"/>
</dbReference>
<dbReference type="PRINTS" id="PR00344">
    <property type="entry name" value="BCTRLSENSOR"/>
</dbReference>
<evidence type="ECO:0000256" key="4">
    <source>
        <dbReference type="ARBA" id="ARBA00022679"/>
    </source>
</evidence>
<dbReference type="SUPFAM" id="SSF63829">
    <property type="entry name" value="Calcium-dependent phosphotriesterase"/>
    <property type="match status" value="2"/>
</dbReference>
<evidence type="ECO:0000256" key="14">
    <source>
        <dbReference type="SAM" id="SignalP"/>
    </source>
</evidence>
<gene>
    <name evidence="18" type="ORF">DW712_10105</name>
</gene>
<dbReference type="SUPFAM" id="SSF50998">
    <property type="entry name" value="Quinoprotein alcohol dehydrogenase-like"/>
    <property type="match status" value="1"/>
</dbReference>
<dbReference type="InterPro" id="IPR018062">
    <property type="entry name" value="HTH_AraC-typ_CS"/>
</dbReference>
<keyword evidence="5" id="KW-0547">Nucleotide-binding</keyword>
<proteinExistence type="predicted"/>
<dbReference type="InterPro" id="IPR005467">
    <property type="entry name" value="His_kinase_dom"/>
</dbReference>
<dbReference type="Pfam" id="PF02518">
    <property type="entry name" value="HATPase_c"/>
    <property type="match status" value="1"/>
</dbReference>
<evidence type="ECO:0000256" key="11">
    <source>
        <dbReference type="ARBA" id="ARBA00023163"/>
    </source>
</evidence>
<dbReference type="Gene3D" id="3.30.565.10">
    <property type="entry name" value="Histidine kinase-like ATPase, C-terminal domain"/>
    <property type="match status" value="1"/>
</dbReference>
<dbReference type="Gene3D" id="3.40.50.2300">
    <property type="match status" value="1"/>
</dbReference>
<organism evidence="18 19">
    <name type="scientific">Bacteroides intestinalis</name>
    <dbReference type="NCBI Taxonomy" id="329854"/>
    <lineage>
        <taxon>Bacteria</taxon>
        <taxon>Pseudomonadati</taxon>
        <taxon>Bacteroidota</taxon>
        <taxon>Bacteroidia</taxon>
        <taxon>Bacteroidales</taxon>
        <taxon>Bacteroidaceae</taxon>
        <taxon>Bacteroides</taxon>
    </lineage>
</organism>
<evidence type="ECO:0000256" key="3">
    <source>
        <dbReference type="ARBA" id="ARBA00022553"/>
    </source>
</evidence>
<evidence type="ECO:0000256" key="8">
    <source>
        <dbReference type="ARBA" id="ARBA00023012"/>
    </source>
</evidence>
<dbReference type="Pfam" id="PF00072">
    <property type="entry name" value="Response_reg"/>
    <property type="match status" value="1"/>
</dbReference>
<dbReference type="SUPFAM" id="SSF46689">
    <property type="entry name" value="Homeodomain-like"/>
    <property type="match status" value="1"/>
</dbReference>
<evidence type="ECO:0000256" key="9">
    <source>
        <dbReference type="ARBA" id="ARBA00023015"/>
    </source>
</evidence>
<keyword evidence="8" id="KW-0902">Two-component regulatory system</keyword>
<dbReference type="InterPro" id="IPR018060">
    <property type="entry name" value="HTH_AraC"/>
</dbReference>
<dbReference type="Gene3D" id="2.60.40.10">
    <property type="entry name" value="Immunoglobulins"/>
    <property type="match status" value="1"/>
</dbReference>
<dbReference type="InterPro" id="IPR036097">
    <property type="entry name" value="HisK_dim/P_sf"/>
</dbReference>
<dbReference type="Gene3D" id="1.10.10.60">
    <property type="entry name" value="Homeodomain-like"/>
    <property type="match status" value="2"/>
</dbReference>
<dbReference type="Gene3D" id="2.130.10.10">
    <property type="entry name" value="YVTN repeat-like/Quinoprotein amine dehydrogenase"/>
    <property type="match status" value="3"/>
</dbReference>
<keyword evidence="9" id="KW-0805">Transcription regulation</keyword>
<dbReference type="FunFam" id="3.40.50.2300:FF:000138">
    <property type="entry name" value="Two-component system sensor histidine kinase/response regulator"/>
    <property type="match status" value="1"/>
</dbReference>
<dbReference type="PROSITE" id="PS50109">
    <property type="entry name" value="HIS_KIN"/>
    <property type="match status" value="1"/>
</dbReference>
<keyword evidence="11" id="KW-0804">Transcription</keyword>
<feature type="modified residue" description="4-aspartylphosphate" evidence="12">
    <location>
        <position position="1259"/>
    </location>
</feature>
<dbReference type="SMART" id="SM00342">
    <property type="entry name" value="HTH_ARAC"/>
    <property type="match status" value="1"/>
</dbReference>
<dbReference type="InterPro" id="IPR009057">
    <property type="entry name" value="Homeodomain-like_sf"/>
</dbReference>
<dbReference type="InterPro" id="IPR011047">
    <property type="entry name" value="Quinoprotein_ADH-like_sf"/>
</dbReference>
<dbReference type="PANTHER" id="PTHR43547:SF2">
    <property type="entry name" value="HYBRID SIGNAL TRANSDUCTION HISTIDINE KINASE C"/>
    <property type="match status" value="1"/>
</dbReference>
<feature type="domain" description="Histidine kinase" evidence="16">
    <location>
        <begin position="949"/>
        <end position="1166"/>
    </location>
</feature>
<keyword evidence="4" id="KW-0808">Transferase</keyword>
<dbReference type="InterPro" id="IPR011110">
    <property type="entry name" value="Reg_prop"/>
</dbReference>
<dbReference type="SMART" id="SM00388">
    <property type="entry name" value="HisKA"/>
    <property type="match status" value="1"/>
</dbReference>
<keyword evidence="7" id="KW-0067">ATP-binding</keyword>
<evidence type="ECO:0000259" key="15">
    <source>
        <dbReference type="PROSITE" id="PS01124"/>
    </source>
</evidence>
<dbReference type="GO" id="GO:0003700">
    <property type="term" value="F:DNA-binding transcription factor activity"/>
    <property type="evidence" value="ECO:0007669"/>
    <property type="project" value="InterPro"/>
</dbReference>
<dbReference type="SMART" id="SM00448">
    <property type="entry name" value="REC"/>
    <property type="match status" value="1"/>
</dbReference>
<keyword evidence="6" id="KW-0418">Kinase</keyword>
<dbReference type="FunFam" id="2.60.40.10:FF:000791">
    <property type="entry name" value="Two-component system sensor histidine kinase/response regulator"/>
    <property type="match status" value="1"/>
</dbReference>
<evidence type="ECO:0000256" key="1">
    <source>
        <dbReference type="ARBA" id="ARBA00000085"/>
    </source>
</evidence>
<dbReference type="FunFam" id="1.10.10.60:FF:000284">
    <property type="entry name" value="Two-component system sensor histidine kinase/response regulator"/>
    <property type="match status" value="1"/>
</dbReference>
<dbReference type="PROSITE" id="PS00041">
    <property type="entry name" value="HTH_ARAC_FAMILY_1"/>
    <property type="match status" value="1"/>
</dbReference>
<dbReference type="FunFam" id="1.10.287.130:FF:000045">
    <property type="entry name" value="Two-component system sensor histidine kinase/response regulator"/>
    <property type="match status" value="1"/>
</dbReference>
<evidence type="ECO:0000256" key="12">
    <source>
        <dbReference type="PROSITE-ProRule" id="PRU00169"/>
    </source>
</evidence>
<keyword evidence="13" id="KW-0472">Membrane</keyword>
<evidence type="ECO:0000256" key="6">
    <source>
        <dbReference type="ARBA" id="ARBA00022777"/>
    </source>
</evidence>
<evidence type="ECO:0000256" key="5">
    <source>
        <dbReference type="ARBA" id="ARBA00022741"/>
    </source>
</evidence>
<evidence type="ECO:0000259" key="16">
    <source>
        <dbReference type="PROSITE" id="PS50109"/>
    </source>
</evidence>
<name>A0A414LB18_9BACE</name>
<dbReference type="GO" id="GO:0005524">
    <property type="term" value="F:ATP binding"/>
    <property type="evidence" value="ECO:0007669"/>
    <property type="project" value="UniProtKB-KW"/>
</dbReference>
<comment type="catalytic activity">
    <reaction evidence="1">
        <text>ATP + protein L-histidine = ADP + protein N-phospho-L-histidine.</text>
        <dbReference type="EC" id="2.7.13.3"/>
    </reaction>
</comment>
<evidence type="ECO:0000256" key="10">
    <source>
        <dbReference type="ARBA" id="ARBA00023125"/>
    </source>
</evidence>
<dbReference type="SUPFAM" id="SSF55874">
    <property type="entry name" value="ATPase domain of HSP90 chaperone/DNA topoisomerase II/histidine kinase"/>
    <property type="match status" value="1"/>
</dbReference>
<dbReference type="EC" id="2.7.13.3" evidence="2"/>
<dbReference type="InterPro" id="IPR036890">
    <property type="entry name" value="HATPase_C_sf"/>
</dbReference>
<feature type="transmembrane region" description="Helical" evidence="13">
    <location>
        <begin position="903"/>
        <end position="924"/>
    </location>
</feature>
<dbReference type="Pfam" id="PF07495">
    <property type="entry name" value="Y_Y_Y"/>
    <property type="match status" value="1"/>
</dbReference>
<dbReference type="InterPro" id="IPR011123">
    <property type="entry name" value="Y_Y_Y"/>
</dbReference>
<comment type="caution">
    <text evidence="18">The sequence shown here is derived from an EMBL/GenBank/DDBJ whole genome shotgun (WGS) entry which is preliminary data.</text>
</comment>
<evidence type="ECO:0000256" key="7">
    <source>
        <dbReference type="ARBA" id="ARBA00022840"/>
    </source>
</evidence>
<evidence type="ECO:0000313" key="19">
    <source>
        <dbReference type="Proteomes" id="UP000285650"/>
    </source>
</evidence>
<dbReference type="PROSITE" id="PS50110">
    <property type="entry name" value="RESPONSE_REGULATORY"/>
    <property type="match status" value="1"/>
</dbReference>
<protein>
    <recommendedName>
        <fullName evidence="2">histidine kinase</fullName>
        <ecNumber evidence="2">2.7.13.3</ecNumber>
    </recommendedName>
</protein>
<dbReference type="CDD" id="cd00082">
    <property type="entry name" value="HisKA"/>
    <property type="match status" value="1"/>
</dbReference>
<dbReference type="SUPFAM" id="SSF52172">
    <property type="entry name" value="CheY-like"/>
    <property type="match status" value="1"/>
</dbReference>
<dbReference type="Gene3D" id="1.10.287.130">
    <property type="match status" value="1"/>
</dbReference>
<dbReference type="Pfam" id="PF12833">
    <property type="entry name" value="HTH_18"/>
    <property type="match status" value="1"/>
</dbReference>
<dbReference type="Pfam" id="PF00512">
    <property type="entry name" value="HisKA"/>
    <property type="match status" value="1"/>
</dbReference>
<dbReference type="InterPro" id="IPR011006">
    <property type="entry name" value="CheY-like_superfamily"/>
</dbReference>
<reference evidence="18 19" key="1">
    <citation type="submission" date="2018-08" db="EMBL/GenBank/DDBJ databases">
        <title>A genome reference for cultivated species of the human gut microbiota.</title>
        <authorList>
            <person name="Zou Y."/>
            <person name="Xue W."/>
            <person name="Luo G."/>
        </authorList>
    </citation>
    <scope>NUCLEOTIDE SEQUENCE [LARGE SCALE GENOMIC DNA]</scope>
    <source>
        <strain evidence="18 19">AM27-17</strain>
    </source>
</reference>
<dbReference type="CDD" id="cd17574">
    <property type="entry name" value="REC_OmpR"/>
    <property type="match status" value="1"/>
</dbReference>
<dbReference type="EMBL" id="QSKV01000006">
    <property type="protein sequence ID" value="RHE91926.1"/>
    <property type="molecule type" value="Genomic_DNA"/>
</dbReference>
<dbReference type="InterPro" id="IPR003661">
    <property type="entry name" value="HisK_dim/P_dom"/>
</dbReference>
<keyword evidence="3 12" id="KW-0597">Phosphoprotein</keyword>
<feature type="domain" description="HTH araC/xylS-type" evidence="15">
    <location>
        <begin position="1370"/>
        <end position="1469"/>
    </location>
</feature>
<dbReference type="InterPro" id="IPR013783">
    <property type="entry name" value="Ig-like_fold"/>
</dbReference>
<feature type="signal peptide" evidence="14">
    <location>
        <begin position="1"/>
        <end position="20"/>
    </location>
</feature>
<evidence type="ECO:0000256" key="2">
    <source>
        <dbReference type="ARBA" id="ARBA00012438"/>
    </source>
</evidence>
<evidence type="ECO:0000313" key="18">
    <source>
        <dbReference type="EMBL" id="RHE91926.1"/>
    </source>
</evidence>
<dbReference type="GO" id="GO:0043565">
    <property type="term" value="F:sequence-specific DNA binding"/>
    <property type="evidence" value="ECO:0007669"/>
    <property type="project" value="InterPro"/>
</dbReference>
<dbReference type="InterPro" id="IPR004358">
    <property type="entry name" value="Sig_transdc_His_kin-like_C"/>
</dbReference>
<keyword evidence="10" id="KW-0238">DNA-binding</keyword>
<dbReference type="SUPFAM" id="SSF47384">
    <property type="entry name" value="Homodimeric domain of signal transducing histidine kinase"/>
    <property type="match status" value="1"/>
</dbReference>
<evidence type="ECO:0000259" key="17">
    <source>
        <dbReference type="PROSITE" id="PS50110"/>
    </source>
</evidence>
<dbReference type="GO" id="GO:0000155">
    <property type="term" value="F:phosphorelay sensor kinase activity"/>
    <property type="evidence" value="ECO:0007669"/>
    <property type="project" value="InterPro"/>
</dbReference>
<keyword evidence="14" id="KW-0732">Signal</keyword>
<feature type="chain" id="PRO_5019329722" description="histidine kinase" evidence="14">
    <location>
        <begin position="21"/>
        <end position="1475"/>
    </location>
</feature>
<dbReference type="RefSeq" id="WP_118221938.1">
    <property type="nucleotide sequence ID" value="NZ_JADNIJ010000004.1"/>
</dbReference>
<keyword evidence="13" id="KW-0812">Transmembrane</keyword>
<evidence type="ECO:0000256" key="13">
    <source>
        <dbReference type="SAM" id="Phobius"/>
    </source>
</evidence>
<dbReference type="InterPro" id="IPR003594">
    <property type="entry name" value="HATPase_dom"/>
</dbReference>
<feature type="domain" description="Response regulatory" evidence="17">
    <location>
        <begin position="1211"/>
        <end position="1326"/>
    </location>
</feature>
<dbReference type="Pfam" id="PF07494">
    <property type="entry name" value="Reg_prop"/>
    <property type="match status" value="4"/>
</dbReference>
<dbReference type="PANTHER" id="PTHR43547">
    <property type="entry name" value="TWO-COMPONENT HISTIDINE KINASE"/>
    <property type="match status" value="1"/>
</dbReference>
<sequence length="1475" mass="170974">MKHIWILFIFCIACNSLCMGQLPHTFTQYTSEDGLTQKNIQGIIQDHKGLMWFATWDGLCKFDGYTFKNYKAHPGDSIGLSNNRLDNIKEDKYGCIWVQSYDHQIYRFNPQTELFQAIPYKNYLSQSLYVLPCGDVWVVTTQNELIHITIHPESGDMKASNLSDSHQVSTLGRINLIWQDQQQNQWILSENGLYKLNTNTGKAQLSSYFVSPYPKDNIPFYDALESGNSIYFTSKRGIIYEFHPNKDLFIKQELDTRSSLKIIRQLKDDKLLICTARDGFFIYDQKNKNSYHYNSRIYPSLKDDQIKEVYIDSYNDVWIRHQIKGVTHFNPSKEKFDYFILQDKYGKDIVDARPEMYIYEDINNCLWIHPSGGGLAMYDREKNIMCPFYNPSLQSGWSSDNRVTAVFTDKQGNLWFASYENGLEKVSFSTNHFRLLTAVPNDPEFPGNNIRAIYQDKDGYIWTGGKDKIVRLYDKNLHYIGNLTKQGTISPHSRDMLGVVYAIMQDHEGNIWMGTKGNGLFAARLQDKPLNYHLTQYVADANNEYSLSGNEIYSLYEDRQQRIWIATFEGGINYLEQGTNKKNIKFINYRNRLKNYPIRQCYRTRFVTSDIEGRIWIGSAAGLLMCEGDFQEPEKILFHRYCRIPGDIQSLSNNDVHNIFFTQNKEMFVATFGGGLNKLLSFDHAYARFRAYTMKDGLPSDVLLSLEEDKEGNLWCATEEELYKFNPKSEKIINYPSRVFPRQVNFNEGAALRTQSEYLMYNTMKGILYFTPDSISTSHYIPPIVFTSLQQAEKTINPQESSILTTHIDDTRLLKLPHDQNSFTIQFAALDMKYPDNISYSYQLEGFEKNWNNIGKQRTATYTNLPKGHYTLKVRSTNSDGIWVENTRILPIIVLPSFWETPWAYFLYVLFILLIIFTAVYILFTIFRLKHKVSVEQEISDIKLRFFTNISHELRTPLTLIAGPIEQVLQYGKLDNKEREQLILVERNTNRMLRLVNQILDFRKIQNKKMRMRVQLIDLIPFIRHIMENFTGLADEHQIDFEMATSLSSLKIWADADKLEKVVFNLLSNAFKYTPQGRQIKVIVQEKENNAIIAIEDQGIGIAENKQQSLFIRFENLVDRNLFNQASTGIGLSLVKELIDMHHGKIDIYSKLGEGSRFTINLLKGKEHFDETVEFILTDYIVTDTPSGYMNTQISSLVESEKESLDSEKETILIVEDNQELRFFIKTIFIQFFNVIEAENGNIGLEKSKKYMPDIIISDVMMPQKNGIEMTQELREEITTSHIPIVLLTAKSTIESKIEGMKLGADDYITKPFSAAYLKARIFNLLEQRKKLQALYCASLLPLATEQQATEQTEKSSLPSLSPNDQKFMDKVMEAIEKHLDNGDLMVEDIASEVNMSRSVFFKKLKTLTGLSPVEFLREIRMKRAAQLIETEEYSMAQIAYMVGLNDSHYFSKCFKQQYGITPTEYKESRKQTSL</sequence>
<dbReference type="FunFam" id="3.30.565.10:FF:000037">
    <property type="entry name" value="Hybrid sensor histidine kinase/response regulator"/>
    <property type="match status" value="1"/>
</dbReference>
<dbReference type="InterPro" id="IPR015943">
    <property type="entry name" value="WD40/YVTN_repeat-like_dom_sf"/>
</dbReference>